<feature type="binding site" evidence="8">
    <location>
        <begin position="136"/>
        <end position="140"/>
    </location>
    <ligand>
        <name>substrate</name>
    </ligand>
</feature>
<evidence type="ECO:0000313" key="11">
    <source>
        <dbReference type="Proteomes" id="UP000230292"/>
    </source>
</evidence>
<comment type="caution">
    <text evidence="10">The sequence shown here is derived from an EMBL/GenBank/DDBJ whole genome shotgun (WGS) entry which is preliminary data.</text>
</comment>
<dbReference type="Pfam" id="PF00814">
    <property type="entry name" value="TsaD"/>
    <property type="match status" value="1"/>
</dbReference>
<sequence length="338" mass="35389">MKILGIESSCDDTGVAVVEAKADGSFDVMANIIASQDHRETGGVVPEVAARHHAEAIYPTIDRALSEAECWITDIDVVAVTRGPGMMPCLLVGVEAAKTIAAATGLPIIGVNHMAAHIASTFVEHPHITFPAVALLVSGGHTMLVGMNGPDDYFLIGTTRDDAAGEAFDKVAKMLELPYPGGPEISRLAESGDAGAINFPRPMIDSPDLDFSFAGLKTAVLYYIRDNGPLTEQQRADVAASFQASVVEVIVSKATKAVSLHNAKTIILGGGVSANAELRARLQSVLGQGDNRIDVVVPSPGLFTDNGAMIAVAAGPRALAGSFDDWREIEVNPKLKLA</sequence>
<feature type="binding site" evidence="8">
    <location>
        <position position="117"/>
    </location>
    <ligand>
        <name>Fe cation</name>
        <dbReference type="ChEBI" id="CHEBI:24875"/>
    </ligand>
</feature>
<organism evidence="10 11">
    <name type="scientific">Candidatus Kerfeldbacteria bacterium CG15_BIG_FIL_POST_REV_8_21_14_020_45_12</name>
    <dbReference type="NCBI Taxonomy" id="2014247"/>
    <lineage>
        <taxon>Bacteria</taxon>
        <taxon>Candidatus Kerfeldiibacteriota</taxon>
    </lineage>
</organism>
<dbReference type="SUPFAM" id="SSF53067">
    <property type="entry name" value="Actin-like ATPase domain"/>
    <property type="match status" value="2"/>
</dbReference>
<evidence type="ECO:0000313" key="10">
    <source>
        <dbReference type="EMBL" id="PIW37049.1"/>
    </source>
</evidence>
<feature type="binding site" evidence="8">
    <location>
        <position position="113"/>
    </location>
    <ligand>
        <name>Fe cation</name>
        <dbReference type="ChEBI" id="CHEBI:24875"/>
    </ligand>
</feature>
<evidence type="ECO:0000256" key="8">
    <source>
        <dbReference type="HAMAP-Rule" id="MF_01445"/>
    </source>
</evidence>
<dbReference type="FunFam" id="3.30.420.40:FF:000040">
    <property type="entry name" value="tRNA N6-adenosine threonylcarbamoyltransferase"/>
    <property type="match status" value="1"/>
</dbReference>
<feature type="binding site" evidence="8">
    <location>
        <position position="169"/>
    </location>
    <ligand>
        <name>substrate</name>
    </ligand>
</feature>
<evidence type="ECO:0000259" key="9">
    <source>
        <dbReference type="Pfam" id="PF00814"/>
    </source>
</evidence>
<keyword evidence="5 8" id="KW-0408">Iron</keyword>
<accession>A0A2M7H4A5</accession>
<keyword evidence="2 8" id="KW-0808">Transferase</keyword>
<dbReference type="NCBIfam" id="TIGR00329">
    <property type="entry name" value="gcp_kae1"/>
    <property type="match status" value="1"/>
</dbReference>
<dbReference type="PRINTS" id="PR00789">
    <property type="entry name" value="OSIALOPTASE"/>
</dbReference>
<evidence type="ECO:0000256" key="2">
    <source>
        <dbReference type="ARBA" id="ARBA00022679"/>
    </source>
</evidence>
<dbReference type="PANTHER" id="PTHR11735:SF6">
    <property type="entry name" value="TRNA N6-ADENOSINE THREONYLCARBAMOYLTRANSFERASE, MITOCHONDRIAL"/>
    <property type="match status" value="1"/>
</dbReference>
<dbReference type="InterPro" id="IPR000905">
    <property type="entry name" value="Gcp-like_dom"/>
</dbReference>
<proteinExistence type="inferred from homology"/>
<feature type="binding site" evidence="8">
    <location>
        <position position="182"/>
    </location>
    <ligand>
        <name>substrate</name>
    </ligand>
</feature>
<feature type="binding site" evidence="8">
    <location>
        <position position="305"/>
    </location>
    <ligand>
        <name>Fe cation</name>
        <dbReference type="ChEBI" id="CHEBI:24875"/>
    </ligand>
</feature>
<protein>
    <recommendedName>
        <fullName evidence="8">tRNA N6-adenosine threonylcarbamoyltransferase</fullName>
        <ecNumber evidence="8">2.3.1.234</ecNumber>
    </recommendedName>
    <alternativeName>
        <fullName evidence="8">N6-L-threonylcarbamoyladenine synthase</fullName>
        <shortName evidence="8">t(6)A synthase</shortName>
    </alternativeName>
    <alternativeName>
        <fullName evidence="8">t(6)A37 threonylcarbamoyladenosine biosynthesis protein TsaD</fullName>
    </alternativeName>
    <alternativeName>
        <fullName evidence="8">tRNA threonylcarbamoyladenosine biosynthesis protein TsaD</fullName>
    </alternativeName>
</protein>
<keyword evidence="1 8" id="KW-0963">Cytoplasm</keyword>
<comment type="function">
    <text evidence="8">Required for the formation of a threonylcarbamoyl group on adenosine at position 37 (t(6)A37) in tRNAs that read codons beginning with adenine. Is involved in the transfer of the threonylcarbamoyl moiety of threonylcarbamoyl-AMP (TC-AMP) to the N6 group of A37, together with TsaE and TsaB. TsaD likely plays a direct catalytic role in this reaction.</text>
</comment>
<evidence type="ECO:0000256" key="5">
    <source>
        <dbReference type="ARBA" id="ARBA00023004"/>
    </source>
</evidence>
<reference evidence="10 11" key="1">
    <citation type="submission" date="2017-09" db="EMBL/GenBank/DDBJ databases">
        <title>Depth-based differentiation of microbial function through sediment-hosted aquifers and enrichment of novel symbionts in the deep terrestrial subsurface.</title>
        <authorList>
            <person name="Probst A.J."/>
            <person name="Ladd B."/>
            <person name="Jarett J.K."/>
            <person name="Geller-Mcgrath D.E."/>
            <person name="Sieber C.M."/>
            <person name="Emerson J.B."/>
            <person name="Anantharaman K."/>
            <person name="Thomas B.C."/>
            <person name="Malmstrom R."/>
            <person name="Stieglmeier M."/>
            <person name="Klingl A."/>
            <person name="Woyke T."/>
            <person name="Ryan C.M."/>
            <person name="Banfield J.F."/>
        </authorList>
    </citation>
    <scope>NUCLEOTIDE SEQUENCE [LARGE SCALE GENOMIC DNA]</scope>
    <source>
        <strain evidence="10">CG15_BIG_FIL_POST_REV_8_21_14_020_45_12</strain>
    </source>
</reference>
<comment type="cofactor">
    <cofactor evidence="8">
        <name>Fe(2+)</name>
        <dbReference type="ChEBI" id="CHEBI:29033"/>
    </cofactor>
    <text evidence="8">Binds 1 Fe(2+) ion per subunit.</text>
</comment>
<dbReference type="NCBIfam" id="TIGR03723">
    <property type="entry name" value="T6A_TsaD_YgjD"/>
    <property type="match status" value="1"/>
</dbReference>
<dbReference type="InterPro" id="IPR022450">
    <property type="entry name" value="TsaD"/>
</dbReference>
<dbReference type="InterPro" id="IPR043129">
    <property type="entry name" value="ATPase_NBD"/>
</dbReference>
<evidence type="ECO:0000256" key="3">
    <source>
        <dbReference type="ARBA" id="ARBA00022694"/>
    </source>
</evidence>
<dbReference type="Proteomes" id="UP000230292">
    <property type="component" value="Unassembled WGS sequence"/>
</dbReference>
<dbReference type="HAMAP" id="MF_01445">
    <property type="entry name" value="TsaD"/>
    <property type="match status" value="1"/>
</dbReference>
<dbReference type="CDD" id="cd24133">
    <property type="entry name" value="ASKHA_NBD_TsaD_bac"/>
    <property type="match status" value="1"/>
</dbReference>
<feature type="domain" description="Gcp-like" evidence="9">
    <location>
        <begin position="28"/>
        <end position="311"/>
    </location>
</feature>
<dbReference type="EMBL" id="PFGC01000028">
    <property type="protein sequence ID" value="PIW37049.1"/>
    <property type="molecule type" value="Genomic_DNA"/>
</dbReference>
<evidence type="ECO:0000256" key="6">
    <source>
        <dbReference type="ARBA" id="ARBA00023315"/>
    </source>
</evidence>
<evidence type="ECO:0000256" key="4">
    <source>
        <dbReference type="ARBA" id="ARBA00022723"/>
    </source>
</evidence>
<keyword evidence="4 8" id="KW-0479">Metal-binding</keyword>
<dbReference type="GO" id="GO:0002949">
    <property type="term" value="P:tRNA threonylcarbamoyladenosine modification"/>
    <property type="evidence" value="ECO:0007669"/>
    <property type="project" value="UniProtKB-UniRule"/>
</dbReference>
<feature type="binding site" evidence="8">
    <location>
        <position position="275"/>
    </location>
    <ligand>
        <name>substrate</name>
    </ligand>
</feature>
<dbReference type="GO" id="GO:0005506">
    <property type="term" value="F:iron ion binding"/>
    <property type="evidence" value="ECO:0007669"/>
    <property type="project" value="UniProtKB-UniRule"/>
</dbReference>
<comment type="caution">
    <text evidence="8">Lacks conserved residue(s) required for the propagation of feature annotation.</text>
</comment>
<comment type="similarity">
    <text evidence="8">Belongs to the KAE1 / TsaD family.</text>
</comment>
<comment type="catalytic activity">
    <reaction evidence="7 8">
        <text>L-threonylcarbamoyladenylate + adenosine(37) in tRNA = N(6)-L-threonylcarbamoyladenosine(37) in tRNA + AMP + H(+)</text>
        <dbReference type="Rhea" id="RHEA:37059"/>
        <dbReference type="Rhea" id="RHEA-COMP:10162"/>
        <dbReference type="Rhea" id="RHEA-COMP:10163"/>
        <dbReference type="ChEBI" id="CHEBI:15378"/>
        <dbReference type="ChEBI" id="CHEBI:73682"/>
        <dbReference type="ChEBI" id="CHEBI:74411"/>
        <dbReference type="ChEBI" id="CHEBI:74418"/>
        <dbReference type="ChEBI" id="CHEBI:456215"/>
        <dbReference type="EC" id="2.3.1.234"/>
    </reaction>
</comment>
<dbReference type="GO" id="GO:0061711">
    <property type="term" value="F:tRNA N(6)-L-threonylcarbamoyladenine synthase activity"/>
    <property type="evidence" value="ECO:0007669"/>
    <property type="project" value="UniProtKB-EC"/>
</dbReference>
<keyword evidence="6 8" id="KW-0012">Acyltransferase</keyword>
<evidence type="ECO:0000256" key="7">
    <source>
        <dbReference type="ARBA" id="ARBA00048117"/>
    </source>
</evidence>
<gene>
    <name evidence="8 10" type="primary">tsaD</name>
    <name evidence="10" type="ORF">COW24_02175</name>
</gene>
<comment type="subcellular location">
    <subcellularLocation>
        <location evidence="8">Cytoplasm</location>
    </subcellularLocation>
</comment>
<dbReference type="AlphaFoldDB" id="A0A2M7H4A5"/>
<keyword evidence="3 8" id="KW-0819">tRNA processing</keyword>
<dbReference type="EC" id="2.3.1.234" evidence="8"/>
<dbReference type="GO" id="GO:0005737">
    <property type="term" value="C:cytoplasm"/>
    <property type="evidence" value="ECO:0007669"/>
    <property type="project" value="UniProtKB-SubCell"/>
</dbReference>
<name>A0A2M7H4A5_9BACT</name>
<dbReference type="InterPro" id="IPR017861">
    <property type="entry name" value="KAE1/TsaD"/>
</dbReference>
<evidence type="ECO:0000256" key="1">
    <source>
        <dbReference type="ARBA" id="ARBA00022490"/>
    </source>
</evidence>
<dbReference type="Gene3D" id="3.30.420.40">
    <property type="match status" value="2"/>
</dbReference>
<dbReference type="PANTHER" id="PTHR11735">
    <property type="entry name" value="TRNA N6-ADENOSINE THREONYLCARBAMOYLTRANSFERASE"/>
    <property type="match status" value="1"/>
</dbReference>